<dbReference type="InterPro" id="IPR003759">
    <property type="entry name" value="Cbl-bd_cap"/>
</dbReference>
<dbReference type="PANTHER" id="PTHR30204">
    <property type="entry name" value="REDOX-CYCLING DRUG-SENSING TRANSCRIPTIONAL ACTIVATOR SOXR"/>
    <property type="match status" value="1"/>
</dbReference>
<dbReference type="CDD" id="cd01104">
    <property type="entry name" value="HTH_MlrA-CarA"/>
    <property type="match status" value="1"/>
</dbReference>
<dbReference type="Pfam" id="PF13411">
    <property type="entry name" value="MerR_1"/>
    <property type="match status" value="1"/>
</dbReference>
<dbReference type="InterPro" id="IPR036594">
    <property type="entry name" value="Meth_synthase_dom"/>
</dbReference>
<proteinExistence type="predicted"/>
<dbReference type="InterPro" id="IPR000551">
    <property type="entry name" value="MerR-type_HTH_dom"/>
</dbReference>
<dbReference type="SUPFAM" id="SSF46955">
    <property type="entry name" value="Putative DNA-binding domain"/>
    <property type="match status" value="1"/>
</dbReference>
<evidence type="ECO:0000313" key="5">
    <source>
        <dbReference type="Proteomes" id="UP001500556"/>
    </source>
</evidence>
<keyword evidence="5" id="KW-1185">Reference proteome</keyword>
<dbReference type="SMART" id="SM00422">
    <property type="entry name" value="HTH_MERR"/>
    <property type="match status" value="1"/>
</dbReference>
<name>A0ABP8YJ00_9MICO</name>
<protein>
    <submittedName>
        <fullName evidence="4">MerR family transcriptional regulator</fullName>
    </submittedName>
</protein>
<dbReference type="Gene3D" id="1.10.1240.10">
    <property type="entry name" value="Methionine synthase domain"/>
    <property type="match status" value="1"/>
</dbReference>
<evidence type="ECO:0000256" key="1">
    <source>
        <dbReference type="ARBA" id="ARBA00023125"/>
    </source>
</evidence>
<gene>
    <name evidence="4" type="ORF">GCM10025782_30980</name>
</gene>
<feature type="region of interest" description="Disordered" evidence="2">
    <location>
        <begin position="1"/>
        <end position="23"/>
    </location>
</feature>
<reference evidence="5" key="1">
    <citation type="journal article" date="2019" name="Int. J. Syst. Evol. Microbiol.">
        <title>The Global Catalogue of Microorganisms (GCM) 10K type strain sequencing project: providing services to taxonomists for standard genome sequencing and annotation.</title>
        <authorList>
            <consortium name="The Broad Institute Genomics Platform"/>
            <consortium name="The Broad Institute Genome Sequencing Center for Infectious Disease"/>
            <person name="Wu L."/>
            <person name="Ma J."/>
        </authorList>
    </citation>
    <scope>NUCLEOTIDE SEQUENCE [LARGE SCALE GENOMIC DNA]</scope>
    <source>
        <strain evidence="5">JCM 18961</strain>
    </source>
</reference>
<keyword evidence="1" id="KW-0238">DNA-binding</keyword>
<sequence length="327" mass="35485">MDSERSGQVFEDPQESSDLAASGTSPSAVEWAVGAVSDRLGLSPATLRTWDRRYGIGPSQRTEGGHRRYSEEDIRRVRVMARFTARGVPAQSAARVALSMDSDRLLIETGNEEATEVPRGDDHGTVEAICSAALSLDPGMLSKIYQRTLRERDLVAAWTHVFAPALRAIGDQWGAGSLGVESEHLASEILVTELRSVIRANRPRNADSEAILACADNEQHYLPLLALEAELARHGVGALGLGARVPTQALQSLLLSRRPSRLFLWASISRAVDEKLWEVLGEVRWPLALVLGGPGWPDEPPVPDRWVTVTRASDLASATQALLAPLP</sequence>
<comment type="caution">
    <text evidence="4">The sequence shown here is derived from an EMBL/GenBank/DDBJ whole genome shotgun (WGS) entry which is preliminary data.</text>
</comment>
<dbReference type="Gene3D" id="1.10.1660.10">
    <property type="match status" value="1"/>
</dbReference>
<feature type="domain" description="HTH merR-type" evidence="3">
    <location>
        <begin position="30"/>
        <end position="99"/>
    </location>
</feature>
<dbReference type="PROSITE" id="PS50937">
    <property type="entry name" value="HTH_MERR_2"/>
    <property type="match status" value="1"/>
</dbReference>
<dbReference type="Pfam" id="PF02607">
    <property type="entry name" value="B12-binding_2"/>
    <property type="match status" value="1"/>
</dbReference>
<evidence type="ECO:0000313" key="4">
    <source>
        <dbReference type="EMBL" id="GAA4729781.1"/>
    </source>
</evidence>
<accession>A0ABP8YJ00</accession>
<organism evidence="4 5">
    <name type="scientific">Pedococcus ginsenosidimutans</name>
    <dbReference type="NCBI Taxonomy" id="490570"/>
    <lineage>
        <taxon>Bacteria</taxon>
        <taxon>Bacillati</taxon>
        <taxon>Actinomycetota</taxon>
        <taxon>Actinomycetes</taxon>
        <taxon>Micrococcales</taxon>
        <taxon>Intrasporangiaceae</taxon>
        <taxon>Pedococcus</taxon>
    </lineage>
</organism>
<dbReference type="InterPro" id="IPR009061">
    <property type="entry name" value="DNA-bd_dom_put_sf"/>
</dbReference>
<dbReference type="EMBL" id="BAABLO010000012">
    <property type="protein sequence ID" value="GAA4729781.1"/>
    <property type="molecule type" value="Genomic_DNA"/>
</dbReference>
<dbReference type="PANTHER" id="PTHR30204:SF97">
    <property type="entry name" value="MERR FAMILY REGULATORY PROTEIN"/>
    <property type="match status" value="1"/>
</dbReference>
<dbReference type="Gene3D" id="3.40.50.280">
    <property type="entry name" value="Cobalamin-binding domain"/>
    <property type="match status" value="1"/>
</dbReference>
<dbReference type="RefSeq" id="WP_345504709.1">
    <property type="nucleotide sequence ID" value="NZ_BAABLO010000012.1"/>
</dbReference>
<evidence type="ECO:0000256" key="2">
    <source>
        <dbReference type="SAM" id="MobiDB-lite"/>
    </source>
</evidence>
<dbReference type="Proteomes" id="UP001500556">
    <property type="component" value="Unassembled WGS sequence"/>
</dbReference>
<evidence type="ECO:0000259" key="3">
    <source>
        <dbReference type="PROSITE" id="PS50937"/>
    </source>
</evidence>
<dbReference type="InterPro" id="IPR047057">
    <property type="entry name" value="MerR_fam"/>
</dbReference>